<dbReference type="KEGG" id="fes:HER31_05510"/>
<evidence type="ECO:0000313" key="3">
    <source>
        <dbReference type="EMBL" id="QIZ76361.1"/>
    </source>
</evidence>
<proteinExistence type="predicted"/>
<gene>
    <name evidence="3" type="ORF">HER31_05510</name>
</gene>
<sequence>MSMTYPIAVRTRADSRRAALYQFCRSRYVLVAGLGYALVVILVTIYLLQAPRFHSDMALVLPGSGSSSNFSLEDVGQASAQTKSPFSGGGFNPRVNYKEILTSRDVIRRAANNIGLDETQFGDPRVTLTEQTSILAITVAGSSALGAEDKAWSLYQSFQQQLDNLRSDEVLRHSQGVERVLTEYEAQLAEKRRAVVEFQQRSLLVSSAQMEQTIRTLTELKEKRLYAESELTSRENFVRQLSLDLGVSPALAGQAFALNTDTQFRGYMRELDDSSALITRFSSHWGENHPKVKAEQQRLAFARTALFQRSASLIGEPTAELLHTMDLSVSPGRAQLFADLVDAYARAQGDQAKIESMVLAQQQLQDRLKVYARESAELERLQRQARLAEAVYTSAAARLEAGQANIFASYPVVQMLTPPAVPTKQRSPNPVIAIAAALFGFILITVGVLIAWQRHYLIKQLLKRS</sequence>
<protein>
    <recommendedName>
        <fullName evidence="5">Lipopolysaccharide biosynthesis protein</fullName>
    </recommendedName>
</protein>
<keyword evidence="4" id="KW-1185">Reference proteome</keyword>
<dbReference type="PANTHER" id="PTHR32309">
    <property type="entry name" value="TYROSINE-PROTEIN KINASE"/>
    <property type="match status" value="1"/>
</dbReference>
<evidence type="ECO:0008006" key="5">
    <source>
        <dbReference type="Google" id="ProtNLM"/>
    </source>
</evidence>
<feature type="transmembrane region" description="Helical" evidence="2">
    <location>
        <begin position="28"/>
        <end position="48"/>
    </location>
</feature>
<dbReference type="PANTHER" id="PTHR32309:SF31">
    <property type="entry name" value="CAPSULAR EXOPOLYSACCHARIDE FAMILY"/>
    <property type="match status" value="1"/>
</dbReference>
<dbReference type="InterPro" id="IPR050445">
    <property type="entry name" value="Bact_polysacc_biosynth/exp"/>
</dbReference>
<accession>A0A6H1UBC6</accession>
<evidence type="ECO:0000313" key="4">
    <source>
        <dbReference type="Proteomes" id="UP000501602"/>
    </source>
</evidence>
<dbReference type="Proteomes" id="UP000501602">
    <property type="component" value="Chromosome"/>
</dbReference>
<evidence type="ECO:0000256" key="2">
    <source>
        <dbReference type="SAM" id="Phobius"/>
    </source>
</evidence>
<keyword evidence="2" id="KW-1133">Transmembrane helix</keyword>
<dbReference type="EMBL" id="CP051180">
    <property type="protein sequence ID" value="QIZ76361.1"/>
    <property type="molecule type" value="Genomic_DNA"/>
</dbReference>
<keyword evidence="2" id="KW-0812">Transmembrane</keyword>
<reference evidence="3 4" key="1">
    <citation type="submission" date="2020-04" db="EMBL/GenBank/DDBJ databases">
        <title>Ferrimonas sp. S7 isolated from sea water.</title>
        <authorList>
            <person name="Bae S.S."/>
            <person name="Baek K."/>
        </authorList>
    </citation>
    <scope>NUCLEOTIDE SEQUENCE [LARGE SCALE GENOMIC DNA]</scope>
    <source>
        <strain evidence="3 4">S7</strain>
    </source>
</reference>
<keyword evidence="2" id="KW-0472">Membrane</keyword>
<evidence type="ECO:0000256" key="1">
    <source>
        <dbReference type="SAM" id="Coils"/>
    </source>
</evidence>
<dbReference type="RefSeq" id="WP_168659623.1">
    <property type="nucleotide sequence ID" value="NZ_CP051180.1"/>
</dbReference>
<name>A0A6H1UBC6_9GAMM</name>
<feature type="coiled-coil region" evidence="1">
    <location>
        <begin position="361"/>
        <end position="398"/>
    </location>
</feature>
<keyword evidence="1" id="KW-0175">Coiled coil</keyword>
<dbReference type="AlphaFoldDB" id="A0A6H1UBC6"/>
<organism evidence="3 4">
    <name type="scientific">Ferrimonas lipolytica</name>
    <dbReference type="NCBI Taxonomy" id="2724191"/>
    <lineage>
        <taxon>Bacteria</taxon>
        <taxon>Pseudomonadati</taxon>
        <taxon>Pseudomonadota</taxon>
        <taxon>Gammaproteobacteria</taxon>
        <taxon>Alteromonadales</taxon>
        <taxon>Ferrimonadaceae</taxon>
        <taxon>Ferrimonas</taxon>
    </lineage>
</organism>
<feature type="transmembrane region" description="Helical" evidence="2">
    <location>
        <begin position="431"/>
        <end position="452"/>
    </location>
</feature>